<dbReference type="InterPro" id="IPR023210">
    <property type="entry name" value="NADP_OxRdtase_dom"/>
</dbReference>
<evidence type="ECO:0000259" key="7">
    <source>
        <dbReference type="Pfam" id="PF00248"/>
    </source>
</evidence>
<organism evidence="8 9">
    <name type="scientific">Fragilariopsis cylindrus CCMP1102</name>
    <dbReference type="NCBI Taxonomy" id="635003"/>
    <lineage>
        <taxon>Eukaryota</taxon>
        <taxon>Sar</taxon>
        <taxon>Stramenopiles</taxon>
        <taxon>Ochrophyta</taxon>
        <taxon>Bacillariophyta</taxon>
        <taxon>Bacillariophyceae</taxon>
        <taxon>Bacillariophycidae</taxon>
        <taxon>Bacillariales</taxon>
        <taxon>Bacillariaceae</taxon>
        <taxon>Fragilariopsis</taxon>
    </lineage>
</organism>
<gene>
    <name evidence="8" type="ORF">FRACYDRAFT_188229</name>
</gene>
<dbReference type="EMBL" id="KV784360">
    <property type="protein sequence ID" value="OEU14524.1"/>
    <property type="molecule type" value="Genomic_DNA"/>
</dbReference>
<dbReference type="SUPFAM" id="SSF51430">
    <property type="entry name" value="NAD(P)-linked oxidoreductase"/>
    <property type="match status" value="1"/>
</dbReference>
<dbReference type="Proteomes" id="UP000095751">
    <property type="component" value="Unassembled WGS sequence"/>
</dbReference>
<dbReference type="Pfam" id="PF00248">
    <property type="entry name" value="Aldo_ket_red"/>
    <property type="match status" value="1"/>
</dbReference>
<feature type="active site" description="Proton donor" evidence="4">
    <location>
        <position position="37"/>
    </location>
</feature>
<dbReference type="PIRSF" id="PIRSF000097">
    <property type="entry name" value="AKR"/>
    <property type="match status" value="1"/>
</dbReference>
<dbReference type="AlphaFoldDB" id="A0A1E7F8S1"/>
<evidence type="ECO:0000256" key="3">
    <source>
        <dbReference type="ARBA" id="ARBA00023002"/>
    </source>
</evidence>
<dbReference type="InterPro" id="IPR020471">
    <property type="entry name" value="AKR"/>
</dbReference>
<dbReference type="InterPro" id="IPR036812">
    <property type="entry name" value="NAD(P)_OxRdtase_dom_sf"/>
</dbReference>
<evidence type="ECO:0000313" key="8">
    <source>
        <dbReference type="EMBL" id="OEU14524.1"/>
    </source>
</evidence>
<dbReference type="KEGG" id="fcy:FRACYDRAFT_188229"/>
<evidence type="ECO:0000313" key="9">
    <source>
        <dbReference type="Proteomes" id="UP000095751"/>
    </source>
</evidence>
<dbReference type="CDD" id="cd19071">
    <property type="entry name" value="AKR_AKR1-5-like"/>
    <property type="match status" value="1"/>
</dbReference>
<feature type="site" description="Lowers pKa of active site Tyr" evidence="6">
    <location>
        <position position="63"/>
    </location>
</feature>
<keyword evidence="9" id="KW-1185">Reference proteome</keyword>
<keyword evidence="3" id="KW-0560">Oxidoreductase</keyword>
<evidence type="ECO:0000256" key="5">
    <source>
        <dbReference type="PIRSR" id="PIRSR000097-2"/>
    </source>
</evidence>
<proteinExistence type="inferred from homology"/>
<keyword evidence="2" id="KW-0521">NADP</keyword>
<dbReference type="PRINTS" id="PR00069">
    <property type="entry name" value="ALDKETRDTASE"/>
</dbReference>
<dbReference type="PANTHER" id="PTHR43827:SF3">
    <property type="entry name" value="NADP-DEPENDENT OXIDOREDUCTASE DOMAIN-CONTAINING PROTEIN"/>
    <property type="match status" value="1"/>
</dbReference>
<comment type="similarity">
    <text evidence="1">Belongs to the aldo/keto reductase family.</text>
</comment>
<evidence type="ECO:0000256" key="1">
    <source>
        <dbReference type="ARBA" id="ARBA00007905"/>
    </source>
</evidence>
<sequence>MPLIGTGTWQYDSTTAYDSVCQAFGAGYNFVDTAYGYKNQQGVGRAIQDCWKGNRTDLFVMTKIPGGLNSSQTQELHERNLEELGLDYVDHLMIHYPSDWYGKTTGAKQRQEEWLALEAIYKTGEARTIGISHYCSRHILDVLWVATITPAINQVEYHIGSQDIDSVIETCSDFGITFMSFSPLCGPCTYAPNDSLVNGDLVTEIAKQYKHNTTRSSRTSTDIGNTTIEFDDSVTGSQVALAYIVQQGIPVIPKSNKMAHIISNQQIFDFVLSDEHMERLKRTTKPSASPGDCDVVVFDAIDVATIEEKKNY</sequence>
<accession>A0A1E7F8S1</accession>
<feature type="binding site" evidence="5">
    <location>
        <position position="95"/>
    </location>
    <ligand>
        <name>substrate</name>
    </ligand>
</feature>
<dbReference type="Gene3D" id="3.20.20.100">
    <property type="entry name" value="NADP-dependent oxidoreductase domain"/>
    <property type="match status" value="1"/>
</dbReference>
<feature type="domain" description="NADP-dependent oxidoreductase" evidence="7">
    <location>
        <begin position="4"/>
        <end position="282"/>
    </location>
</feature>
<name>A0A1E7F8S1_9STRA</name>
<evidence type="ECO:0000256" key="2">
    <source>
        <dbReference type="ARBA" id="ARBA00022857"/>
    </source>
</evidence>
<dbReference type="GO" id="GO:0016616">
    <property type="term" value="F:oxidoreductase activity, acting on the CH-OH group of donors, NAD or NADP as acceptor"/>
    <property type="evidence" value="ECO:0007669"/>
    <property type="project" value="UniProtKB-ARBA"/>
</dbReference>
<protein>
    <submittedName>
        <fullName evidence="8">Aldo/keto reductase</fullName>
    </submittedName>
</protein>
<evidence type="ECO:0000256" key="6">
    <source>
        <dbReference type="PIRSR" id="PIRSR000097-3"/>
    </source>
</evidence>
<evidence type="ECO:0000256" key="4">
    <source>
        <dbReference type="PIRSR" id="PIRSR000097-1"/>
    </source>
</evidence>
<dbReference type="OrthoDB" id="416253at2759"/>
<dbReference type="PANTHER" id="PTHR43827">
    <property type="entry name" value="2,5-DIKETO-D-GLUCONIC ACID REDUCTASE"/>
    <property type="match status" value="1"/>
</dbReference>
<dbReference type="InParanoid" id="A0A1E7F8S1"/>
<reference evidence="8 9" key="1">
    <citation type="submission" date="2016-09" db="EMBL/GenBank/DDBJ databases">
        <title>Extensive genetic diversity and differential bi-allelic expression allows diatom success in the polar Southern Ocean.</title>
        <authorList>
            <consortium name="DOE Joint Genome Institute"/>
            <person name="Mock T."/>
            <person name="Otillar R.P."/>
            <person name="Strauss J."/>
            <person name="Dupont C."/>
            <person name="Frickenhaus S."/>
            <person name="Maumus F."/>
            <person name="Mcmullan M."/>
            <person name="Sanges R."/>
            <person name="Schmutz J."/>
            <person name="Toseland A."/>
            <person name="Valas R."/>
            <person name="Veluchamy A."/>
            <person name="Ward B.J."/>
            <person name="Allen A."/>
            <person name="Barry K."/>
            <person name="Falciatore A."/>
            <person name="Ferrante M."/>
            <person name="Fortunato A.E."/>
            <person name="Gloeckner G."/>
            <person name="Gruber A."/>
            <person name="Hipkin R."/>
            <person name="Janech M."/>
            <person name="Kroth P."/>
            <person name="Leese F."/>
            <person name="Lindquist E."/>
            <person name="Lyon B.R."/>
            <person name="Martin J."/>
            <person name="Mayer C."/>
            <person name="Parker M."/>
            <person name="Quesneville H."/>
            <person name="Raymond J."/>
            <person name="Uhlig C."/>
            <person name="Valentin K.U."/>
            <person name="Worden A.Z."/>
            <person name="Armbrust E.V."/>
            <person name="Bowler C."/>
            <person name="Green B."/>
            <person name="Moulton V."/>
            <person name="Van Oosterhout C."/>
            <person name="Grigoriev I."/>
        </authorList>
    </citation>
    <scope>NUCLEOTIDE SEQUENCE [LARGE SCALE GENOMIC DNA]</scope>
    <source>
        <strain evidence="8 9">CCMP1102</strain>
    </source>
</reference>